<dbReference type="OrthoDB" id="5939597at2"/>
<keyword evidence="2" id="KW-1185">Reference proteome</keyword>
<protein>
    <submittedName>
        <fullName evidence="1">Uncharacterized protein</fullName>
    </submittedName>
</protein>
<comment type="caution">
    <text evidence="1">The sequence shown here is derived from an EMBL/GenBank/DDBJ whole genome shotgun (WGS) entry which is preliminary data.</text>
</comment>
<evidence type="ECO:0000313" key="2">
    <source>
        <dbReference type="Proteomes" id="UP000321248"/>
    </source>
</evidence>
<dbReference type="AlphaFoldDB" id="A0A5C8KRG7"/>
<name>A0A5C8KRG7_9GAMM</name>
<gene>
    <name evidence="1" type="ORF">FU658_07835</name>
</gene>
<proteinExistence type="predicted"/>
<dbReference type="EMBL" id="VRTS01000004">
    <property type="protein sequence ID" value="TXK62640.1"/>
    <property type="molecule type" value="Genomic_DNA"/>
</dbReference>
<evidence type="ECO:0000313" key="1">
    <source>
        <dbReference type="EMBL" id="TXK62640.1"/>
    </source>
</evidence>
<reference evidence="1 2" key="1">
    <citation type="submission" date="2019-08" db="EMBL/GenBank/DDBJ databases">
        <authorList>
            <person name="Karlyshev A.V."/>
        </authorList>
    </citation>
    <scope>NUCLEOTIDE SEQUENCE [LARGE SCALE GENOMIC DNA]</scope>
    <source>
        <strain evidence="1 2">Alg18-2.2</strain>
    </source>
</reference>
<organism evidence="1 2">
    <name type="scientific">Alkalisalibacterium limincola</name>
    <dbReference type="NCBI Taxonomy" id="2699169"/>
    <lineage>
        <taxon>Bacteria</taxon>
        <taxon>Pseudomonadati</taxon>
        <taxon>Pseudomonadota</taxon>
        <taxon>Gammaproteobacteria</taxon>
        <taxon>Lysobacterales</taxon>
        <taxon>Lysobacteraceae</taxon>
        <taxon>Alkalisalibacterium</taxon>
    </lineage>
</organism>
<accession>A0A5C8KRG7</accession>
<sequence>MSRGNFSPYPSDVPVWLQPSASLLPGNWHGTSRLEHEGVDASGVYRFGADGWVSVGGSVARARLIPAQEALAGPLDWTGSRVQLGVGYGNFSGELVGRSIDLPGGEPSWSGLDIGVSWRTPWHGRLTFGTQNVISRGRSPWVLDGESGEDGQRTPYVRYQQDL</sequence>
<dbReference type="Proteomes" id="UP000321248">
    <property type="component" value="Unassembled WGS sequence"/>
</dbReference>